<proteinExistence type="predicted"/>
<dbReference type="InterPro" id="IPR028021">
    <property type="entry name" value="Katanin_C-terminal"/>
</dbReference>
<evidence type="ECO:0000313" key="6">
    <source>
        <dbReference type="Proteomes" id="UP000784294"/>
    </source>
</evidence>
<evidence type="ECO:0000256" key="3">
    <source>
        <dbReference type="ARBA" id="ARBA00023212"/>
    </source>
</evidence>
<evidence type="ECO:0000256" key="2">
    <source>
        <dbReference type="ARBA" id="ARBA00022490"/>
    </source>
</evidence>
<dbReference type="AlphaFoldDB" id="A0A3S5AQA8"/>
<dbReference type="OrthoDB" id="10251605at2759"/>
<dbReference type="Pfam" id="PF13925">
    <property type="entry name" value="Katanin_con80"/>
    <property type="match status" value="1"/>
</dbReference>
<comment type="caution">
    <text evidence="5">The sequence shown here is derived from an EMBL/GenBank/DDBJ whole genome shotgun (WGS) entry which is preliminary data.</text>
</comment>
<dbReference type="Proteomes" id="UP000784294">
    <property type="component" value="Unassembled WGS sequence"/>
</dbReference>
<protein>
    <recommendedName>
        <fullName evidence="4">Katanin p80 subunit C-terminal domain-containing protein</fullName>
    </recommendedName>
</protein>
<feature type="domain" description="Katanin p80 subunit C-terminal" evidence="4">
    <location>
        <begin position="79"/>
        <end position="130"/>
    </location>
</feature>
<dbReference type="GO" id="GO:0005856">
    <property type="term" value="C:cytoskeleton"/>
    <property type="evidence" value="ECO:0007669"/>
    <property type="project" value="UniProtKB-SubCell"/>
</dbReference>
<name>A0A3S5AQA8_9PLAT</name>
<organism evidence="5 6">
    <name type="scientific">Protopolystoma xenopodis</name>
    <dbReference type="NCBI Taxonomy" id="117903"/>
    <lineage>
        <taxon>Eukaryota</taxon>
        <taxon>Metazoa</taxon>
        <taxon>Spiralia</taxon>
        <taxon>Lophotrochozoa</taxon>
        <taxon>Platyhelminthes</taxon>
        <taxon>Monogenea</taxon>
        <taxon>Polyopisthocotylea</taxon>
        <taxon>Polystomatidea</taxon>
        <taxon>Polystomatidae</taxon>
        <taxon>Protopolystoma</taxon>
    </lineage>
</organism>
<keyword evidence="6" id="KW-1185">Reference proteome</keyword>
<reference evidence="5" key="1">
    <citation type="submission" date="2018-11" db="EMBL/GenBank/DDBJ databases">
        <authorList>
            <consortium name="Pathogen Informatics"/>
        </authorList>
    </citation>
    <scope>NUCLEOTIDE SEQUENCE</scope>
</reference>
<comment type="subcellular location">
    <subcellularLocation>
        <location evidence="1">Cytoplasm</location>
        <location evidence="1">Cytoskeleton</location>
    </subcellularLocation>
</comment>
<evidence type="ECO:0000256" key="1">
    <source>
        <dbReference type="ARBA" id="ARBA00004245"/>
    </source>
</evidence>
<dbReference type="EMBL" id="CAAALY010102861">
    <property type="protein sequence ID" value="VEL29407.1"/>
    <property type="molecule type" value="Genomic_DNA"/>
</dbReference>
<sequence>MPSSNFMISDLFIGQIQSSDPIHSAAPPCDLNLDLDDLLGSGLGVNSEITKVNSTIGHRLPGSEEPSEAETLLRLHLPHDAFMLVIGQRSKHLSTVRLMWSRSSIRNAIEAALIMQEPSVLIDILSVLNQNV</sequence>
<dbReference type="GO" id="GO:0008017">
    <property type="term" value="F:microtubule binding"/>
    <property type="evidence" value="ECO:0007669"/>
    <property type="project" value="InterPro"/>
</dbReference>
<keyword evidence="2" id="KW-0963">Cytoplasm</keyword>
<accession>A0A3S5AQA8</accession>
<gene>
    <name evidence="5" type="ORF">PXEA_LOCUS22847</name>
</gene>
<evidence type="ECO:0000259" key="4">
    <source>
        <dbReference type="Pfam" id="PF13925"/>
    </source>
</evidence>
<evidence type="ECO:0000313" key="5">
    <source>
        <dbReference type="EMBL" id="VEL29407.1"/>
    </source>
</evidence>
<keyword evidence="3" id="KW-0206">Cytoskeleton</keyword>